<keyword evidence="2" id="KW-0675">Receptor</keyword>
<dbReference type="InterPro" id="IPR003137">
    <property type="entry name" value="PA_domain"/>
</dbReference>
<comment type="subunit">
    <text evidence="2">Homodimer; disulfide-linked.</text>
</comment>
<dbReference type="AlphaFoldDB" id="A0A3B3Q8C8"/>
<evidence type="ECO:0000256" key="3">
    <source>
        <dbReference type="SAM" id="MobiDB-lite"/>
    </source>
</evidence>
<keyword evidence="2" id="KW-0325">Glycoprotein</keyword>
<feature type="domain" description="Peptidase M28" evidence="5">
    <location>
        <begin position="400"/>
        <end position="611"/>
    </location>
</feature>
<keyword evidence="2" id="KW-0812">Transmembrane</keyword>
<dbReference type="GO" id="GO:0033572">
    <property type="term" value="P:transferrin transport"/>
    <property type="evidence" value="ECO:0007669"/>
    <property type="project" value="UniProtKB-UniRule"/>
</dbReference>
<evidence type="ECO:0000256" key="1">
    <source>
        <dbReference type="ARBA" id="ARBA00005634"/>
    </source>
</evidence>
<dbReference type="Gene3D" id="3.40.630.10">
    <property type="entry name" value="Zn peptidases"/>
    <property type="match status" value="1"/>
</dbReference>
<feature type="region of interest" description="Disordered" evidence="3">
    <location>
        <begin position="37"/>
        <end position="64"/>
    </location>
</feature>
<keyword evidence="2" id="KW-0254">Endocytosis</keyword>
<dbReference type="Ensembl" id="ENSPKIT00000026873.1">
    <property type="protein sequence ID" value="ENSPKIP00000002917.1"/>
    <property type="gene ID" value="ENSPKIG00000020601.1"/>
</dbReference>
<keyword evidence="2" id="KW-1003">Cell membrane</keyword>
<dbReference type="GO" id="GO:0031623">
    <property type="term" value="P:receptor internalization"/>
    <property type="evidence" value="ECO:0007669"/>
    <property type="project" value="UniProtKB-UniRule"/>
</dbReference>
<evidence type="ECO:0000259" key="5">
    <source>
        <dbReference type="Pfam" id="PF04389"/>
    </source>
</evidence>
<dbReference type="SUPFAM" id="SSF47672">
    <property type="entry name" value="Transferrin receptor-like dimerisation domain"/>
    <property type="match status" value="2"/>
</dbReference>
<dbReference type="Pfam" id="PF04389">
    <property type="entry name" value="Peptidase_M28"/>
    <property type="match status" value="1"/>
</dbReference>
<dbReference type="Pfam" id="PF02225">
    <property type="entry name" value="PA"/>
    <property type="match status" value="1"/>
</dbReference>
<dbReference type="CDD" id="cd09848">
    <property type="entry name" value="M28_TfR"/>
    <property type="match status" value="1"/>
</dbReference>
<dbReference type="InterPro" id="IPR036757">
    <property type="entry name" value="TFR-like_dimer_dom_sf"/>
</dbReference>
<comment type="function">
    <text evidence="2">Cellular uptake of iron occurs via receptor-mediated endocytosis of ligand-occupied transferrin receptor into specialized endosomes. Endosomal acidification leads to iron release. The apotransferrin-receptor complex is then recycled to the cell surface with a return to neutral pH and the concomitant loss of affinity of apotransferrin for its receptor. Transferrin receptor is necessary for development of erythrocytes and the nervous system. Acts as a lipid sensor that regulates mitochondrial fusion by regulating activation of the JNK pathway.</text>
</comment>
<dbReference type="GeneTree" id="ENSGT01030000234598"/>
<keyword evidence="2" id="KW-0472">Membrane</keyword>
<feature type="domain" description="PA" evidence="4">
    <location>
        <begin position="235"/>
        <end position="296"/>
    </location>
</feature>
<dbReference type="PANTHER" id="PTHR10404">
    <property type="entry name" value="N-ACETYLATED-ALPHA-LINKED ACIDIC DIPEPTIDASE"/>
    <property type="match status" value="1"/>
</dbReference>
<evidence type="ECO:0000313" key="7">
    <source>
        <dbReference type="Proteomes" id="UP000261540"/>
    </source>
</evidence>
<evidence type="ECO:0000259" key="4">
    <source>
        <dbReference type="Pfam" id="PF02225"/>
    </source>
</evidence>
<keyword evidence="7" id="KW-1185">Reference proteome</keyword>
<accession>A0A3B3Q8C8</accession>
<dbReference type="Proteomes" id="UP000261540">
    <property type="component" value="Unplaced"/>
</dbReference>
<proteinExistence type="inferred from homology"/>
<dbReference type="Gene3D" id="1.20.930.40">
    <property type="entry name" value="Transferrin receptor-like, dimerisation domain"/>
    <property type="match status" value="1"/>
</dbReference>
<comment type="similarity">
    <text evidence="1 2">Belongs to the peptidase M28 family. M28B subfamily.</text>
</comment>
<dbReference type="SUPFAM" id="SSF53187">
    <property type="entry name" value="Zn-dependent exopeptidases"/>
    <property type="match status" value="1"/>
</dbReference>
<feature type="compositionally biased region" description="Polar residues" evidence="3">
    <location>
        <begin position="37"/>
        <end position="46"/>
    </location>
</feature>
<reference evidence="6" key="2">
    <citation type="submission" date="2025-09" db="UniProtKB">
        <authorList>
            <consortium name="Ensembl"/>
        </authorList>
    </citation>
    <scope>IDENTIFICATION</scope>
</reference>
<dbReference type="SUPFAM" id="SSF52025">
    <property type="entry name" value="PA domain"/>
    <property type="match status" value="1"/>
</dbReference>
<dbReference type="GO" id="GO:0004998">
    <property type="term" value="F:transferrin receptor activity"/>
    <property type="evidence" value="ECO:0007669"/>
    <property type="project" value="UniProtKB-UniRule"/>
</dbReference>
<sequence length="832" mass="91539">MIPLKEISKMDQTTSTISKIFNGEGRSYSRFSLTQDADGETNQVELKTSRDGDEEAGETLGGNFSQQTYAPQRWRSPKHVAMLVSVGFLFFFVVGLLLGSTIFHRQPKDREPQTIVDVDVPPLVVETNAEADVIPDWDDVRNMLESKLSPDVFKQCFANFKSTDHEAGSDGDKLLGIKIINLFKKLSMNPWMDKHYVKLQRPAGASVNRVSFGTELVGQPLGYLAYSASGTKQGRIIYSHYGQEEDFKFLLDTNINVTNAVVLMRAGKISFAEKVANAAKLGAVAVLIYPDPVDINCEGSCDMYGHVHMGTGDPYTPGFPSFNHTQFLLSHSSGLPGILAQTITPSMASTLLGKMQGDRPTPQRWRDSKLSSGTSVLLGRDNDTVTVEVNNTLIDKELVNVFGVIRGFMEPDHYVVLGAQRDAWGPGFAKSTVGTCLLVELANAARSMVKNGDFRPRRSIMFASWSGGDYGSVGATEWLEGYLMSLNMKAFTYISLDAVVTGSKSFKASASPMLYKLIGETLNEVKSPLTRTSSSATLYSDFAGTNWDAKVMTPMTMSDPAYPFLAFSGIPSVSFRFESDVAIGYPYFGTLSDTQDNLDFATVRQLTALTASAAQVAGTMMLRLVHDHLLRLDVEHYKAILRRNVIPIKQQLDQLAKAFQHDPRVSDHAEAVSSKWLTSARGSFDRATSSLIDSIRNSDLSDIEICQHFNDRIMRVSHLSAPPGVWRGLVCRTCLKSELKLLTSIVICIFFQVEGNLLSPYKSPRETPFRHIVFGSGSHTLQSLLDNVIAAKANPTEENLNLLSEQLALAAWTIQGCANALAGNVWELDNQI</sequence>
<dbReference type="GO" id="GO:0009897">
    <property type="term" value="C:external side of plasma membrane"/>
    <property type="evidence" value="ECO:0007669"/>
    <property type="project" value="TreeGrafter"/>
</dbReference>
<dbReference type="InterPro" id="IPR007484">
    <property type="entry name" value="Peptidase_M28"/>
</dbReference>
<keyword evidence="2" id="KW-1133">Transmembrane helix</keyword>
<dbReference type="Gene3D" id="3.50.30.30">
    <property type="match status" value="1"/>
</dbReference>
<dbReference type="STRING" id="1676925.ENSPKIP00000002917"/>
<dbReference type="InterPro" id="IPR046450">
    <property type="entry name" value="PA_dom_sf"/>
</dbReference>
<dbReference type="InterPro" id="IPR039373">
    <property type="entry name" value="Peptidase_M28B"/>
</dbReference>
<comment type="subcellular location">
    <subcellularLocation>
        <location evidence="2">Cell membrane</location>
        <topology evidence="2">Single-pass type II membrane protein</topology>
    </subcellularLocation>
    <subcellularLocation>
        <location evidence="2">Melanosome</location>
    </subcellularLocation>
</comment>
<reference evidence="6" key="1">
    <citation type="submission" date="2025-08" db="UniProtKB">
        <authorList>
            <consortium name="Ensembl"/>
        </authorList>
    </citation>
    <scope>IDENTIFICATION</scope>
</reference>
<keyword evidence="2" id="KW-0449">Lipoprotein</keyword>
<comment type="PTM">
    <text evidence="2">Stearoylated.</text>
</comment>
<dbReference type="GO" id="GO:0042470">
    <property type="term" value="C:melanosome"/>
    <property type="evidence" value="ECO:0007669"/>
    <property type="project" value="UniProtKB-SubCell"/>
</dbReference>
<name>A0A3B3Q8C8_9TELE</name>
<dbReference type="FunFam" id="3.40.630.10:FF:000065">
    <property type="entry name" value="Transferrin receptor 1b"/>
    <property type="match status" value="1"/>
</dbReference>
<keyword evidence="2" id="KW-0564">Palmitate</keyword>
<organism evidence="6 7">
    <name type="scientific">Paramormyrops kingsleyae</name>
    <dbReference type="NCBI Taxonomy" id="1676925"/>
    <lineage>
        <taxon>Eukaryota</taxon>
        <taxon>Metazoa</taxon>
        <taxon>Chordata</taxon>
        <taxon>Craniata</taxon>
        <taxon>Vertebrata</taxon>
        <taxon>Euteleostomi</taxon>
        <taxon>Actinopterygii</taxon>
        <taxon>Neopterygii</taxon>
        <taxon>Teleostei</taxon>
        <taxon>Osteoglossocephala</taxon>
        <taxon>Osteoglossomorpha</taxon>
        <taxon>Osteoglossiformes</taxon>
        <taxon>Mormyridae</taxon>
        <taxon>Paramormyrops</taxon>
    </lineage>
</organism>
<dbReference type="PANTHER" id="PTHR10404:SF26">
    <property type="entry name" value="TRANSFERRIN RECEPTOR PROTEIN 1"/>
    <property type="match status" value="1"/>
</dbReference>
<protein>
    <recommendedName>
        <fullName evidence="2">Transferrin receptor protein 1</fullName>
    </recommendedName>
</protein>
<evidence type="ECO:0000313" key="6">
    <source>
        <dbReference type="Ensembl" id="ENSPKIP00000002917.1"/>
    </source>
</evidence>
<dbReference type="GO" id="GO:0006879">
    <property type="term" value="P:intracellular iron ion homeostasis"/>
    <property type="evidence" value="ECO:0007669"/>
    <property type="project" value="UniProtKB-UniRule"/>
</dbReference>
<feature type="transmembrane region" description="Helical" evidence="2">
    <location>
        <begin position="80"/>
        <end position="103"/>
    </location>
</feature>
<evidence type="ECO:0000256" key="2">
    <source>
        <dbReference type="RuleBase" id="RU367157"/>
    </source>
</evidence>